<evidence type="ECO:0000256" key="2">
    <source>
        <dbReference type="SAM" id="SignalP"/>
    </source>
</evidence>
<dbReference type="SUPFAM" id="SSF47473">
    <property type="entry name" value="EF-hand"/>
    <property type="match status" value="1"/>
</dbReference>
<dbReference type="KEGG" id="xcu:J159_04006"/>
<dbReference type="CDD" id="cd00051">
    <property type="entry name" value="EFh"/>
    <property type="match status" value="1"/>
</dbReference>
<feature type="chain" id="PRO_5006855510" description="EF-hand domain-containing protein" evidence="2">
    <location>
        <begin position="21"/>
        <end position="144"/>
    </location>
</feature>
<dbReference type="PROSITE" id="PS00018">
    <property type="entry name" value="EF_HAND_1"/>
    <property type="match status" value="1"/>
</dbReference>
<dbReference type="EMBL" id="CCXZ01000185">
    <property type="protein sequence ID" value="CEG18643.1"/>
    <property type="molecule type" value="Genomic_DNA"/>
</dbReference>
<reference evidence="4 5" key="1">
    <citation type="submission" date="2014-09" db="EMBL/GenBank/DDBJ databases">
        <authorList>
            <person name="Regsiter A."/>
        </authorList>
    </citation>
    <scope>NUCLEOTIDE SEQUENCE [LARGE SCALE GENOMIC DNA]</scope>
</reference>
<proteinExistence type="predicted"/>
<sequence length="144" mass="14369">MLHLRLALLLGLANPVSALAAPPELPRATPTASVPASAGNTTPAMSPLPIDPPAPATTPLLPTAPGPARSTSGAEASAAVVGSLAPRSFRSLDTDADGSLTLAEASADPVLRENFSSFDSNGDGRLSREEFASYQPGPGDAAGD</sequence>
<dbReference type="InterPro" id="IPR002048">
    <property type="entry name" value="EF_hand_dom"/>
</dbReference>
<dbReference type="KEGG" id="xcr:J163_04006"/>
<protein>
    <recommendedName>
        <fullName evidence="3">EF-hand domain-containing protein</fullName>
    </recommendedName>
</protein>
<evidence type="ECO:0000313" key="4">
    <source>
        <dbReference type="EMBL" id="CEG18643.1"/>
    </source>
</evidence>
<feature type="compositionally biased region" description="Polar residues" evidence="1">
    <location>
        <begin position="30"/>
        <end position="42"/>
    </location>
</feature>
<organism evidence="4 5">
    <name type="scientific">Xanthomonas citri pv. citri</name>
    <dbReference type="NCBI Taxonomy" id="611301"/>
    <lineage>
        <taxon>Bacteria</taxon>
        <taxon>Pseudomonadati</taxon>
        <taxon>Pseudomonadota</taxon>
        <taxon>Gammaproteobacteria</taxon>
        <taxon>Lysobacterales</taxon>
        <taxon>Lysobacteraceae</taxon>
        <taxon>Xanthomonas</taxon>
    </lineage>
</organism>
<dbReference type="KEGG" id="xcn:J169_04031"/>
<keyword evidence="5" id="KW-1185">Reference proteome</keyword>
<feature type="domain" description="EF-hand" evidence="3">
    <location>
        <begin position="106"/>
        <end position="141"/>
    </location>
</feature>
<feature type="compositionally biased region" description="Low complexity" evidence="1">
    <location>
        <begin position="57"/>
        <end position="83"/>
    </location>
</feature>
<dbReference type="AlphaFoldDB" id="A0A0U5BXZ9"/>
<dbReference type="Pfam" id="PF13202">
    <property type="entry name" value="EF-hand_5"/>
    <property type="match status" value="1"/>
</dbReference>
<accession>A0A0U5BXZ9</accession>
<dbReference type="GO" id="GO:0005509">
    <property type="term" value="F:calcium ion binding"/>
    <property type="evidence" value="ECO:0007669"/>
    <property type="project" value="InterPro"/>
</dbReference>
<feature type="region of interest" description="Disordered" evidence="1">
    <location>
        <begin position="21"/>
        <end position="144"/>
    </location>
</feature>
<evidence type="ECO:0000259" key="3">
    <source>
        <dbReference type="PROSITE" id="PS50222"/>
    </source>
</evidence>
<dbReference type="Proteomes" id="UP000052230">
    <property type="component" value="Unassembled WGS sequence"/>
</dbReference>
<dbReference type="KEGG" id="xcm:J164_04007"/>
<gene>
    <name evidence="4" type="ORF">XAC3562_870017</name>
</gene>
<dbReference type="PROSITE" id="PS50222">
    <property type="entry name" value="EF_HAND_2"/>
    <property type="match status" value="1"/>
</dbReference>
<name>A0A0U5BXZ9_XANCI</name>
<dbReference type="Gene3D" id="1.10.238.10">
    <property type="entry name" value="EF-hand"/>
    <property type="match status" value="1"/>
</dbReference>
<dbReference type="InterPro" id="IPR018247">
    <property type="entry name" value="EF_Hand_1_Ca_BS"/>
</dbReference>
<evidence type="ECO:0000313" key="5">
    <source>
        <dbReference type="Proteomes" id="UP000052230"/>
    </source>
</evidence>
<dbReference type="KEGG" id="xcw:J162_04011"/>
<dbReference type="KEGG" id="xcf:J172_04024"/>
<keyword evidence="2" id="KW-0732">Signal</keyword>
<comment type="caution">
    <text evidence="4">The sequence shown here is derived from an EMBL/GenBank/DDBJ whole genome shotgun (WGS) entry which is preliminary data.</text>
</comment>
<dbReference type="InterPro" id="IPR011992">
    <property type="entry name" value="EF-hand-dom_pair"/>
</dbReference>
<feature type="signal peptide" evidence="2">
    <location>
        <begin position="1"/>
        <end position="20"/>
    </location>
</feature>
<evidence type="ECO:0000256" key="1">
    <source>
        <dbReference type="SAM" id="MobiDB-lite"/>
    </source>
</evidence>